<proteinExistence type="predicted"/>
<comment type="caution">
    <text evidence="2">The sequence shown here is derived from an EMBL/GenBank/DDBJ whole genome shotgun (WGS) entry which is preliminary data.</text>
</comment>
<evidence type="ECO:0000256" key="1">
    <source>
        <dbReference type="SAM" id="Phobius"/>
    </source>
</evidence>
<dbReference type="AlphaFoldDB" id="A0A8J6QR73"/>
<dbReference type="EMBL" id="JACWUN010000005">
    <property type="protein sequence ID" value="MBD1400165.1"/>
    <property type="molecule type" value="Genomic_DNA"/>
</dbReference>
<accession>A0A8J6QR73</accession>
<reference evidence="2" key="1">
    <citation type="submission" date="2020-09" db="EMBL/GenBank/DDBJ databases">
        <title>Pelobacter alkaliphilus sp. nov., a novel anaerobic arsenate-reducing bacterium from terrestrial mud volcano.</title>
        <authorList>
            <person name="Khomyakova M.A."/>
            <person name="Merkel A.Y."/>
            <person name="Slobodkin A.I."/>
        </authorList>
    </citation>
    <scope>NUCLEOTIDE SEQUENCE</scope>
    <source>
        <strain evidence="2">M08fum</strain>
    </source>
</reference>
<evidence type="ECO:0000313" key="2">
    <source>
        <dbReference type="EMBL" id="MBD1400165.1"/>
    </source>
</evidence>
<name>A0A8J6QR73_9BACT</name>
<keyword evidence="3" id="KW-1185">Reference proteome</keyword>
<gene>
    <name evidence="2" type="ORF">ICT70_05720</name>
</gene>
<keyword evidence="1" id="KW-0812">Transmembrane</keyword>
<dbReference type="Proteomes" id="UP000632828">
    <property type="component" value="Unassembled WGS sequence"/>
</dbReference>
<evidence type="ECO:0000313" key="3">
    <source>
        <dbReference type="Proteomes" id="UP000632828"/>
    </source>
</evidence>
<feature type="transmembrane region" description="Helical" evidence="1">
    <location>
        <begin position="62"/>
        <end position="81"/>
    </location>
</feature>
<keyword evidence="1" id="KW-1133">Transmembrane helix</keyword>
<feature type="transmembrane region" description="Helical" evidence="1">
    <location>
        <begin position="6"/>
        <end position="26"/>
    </location>
</feature>
<keyword evidence="1" id="KW-0472">Membrane</keyword>
<organism evidence="2 3">
    <name type="scientific">Pelovirga terrestris</name>
    <dbReference type="NCBI Taxonomy" id="2771352"/>
    <lineage>
        <taxon>Bacteria</taxon>
        <taxon>Pseudomonadati</taxon>
        <taxon>Thermodesulfobacteriota</taxon>
        <taxon>Desulfuromonadia</taxon>
        <taxon>Geobacterales</taxon>
        <taxon>Geobacteraceae</taxon>
        <taxon>Pelovirga</taxon>
    </lineage>
</organism>
<feature type="transmembrane region" description="Helical" evidence="1">
    <location>
        <begin position="38"/>
        <end position="56"/>
    </location>
</feature>
<sequence length="86" mass="9940">MLPDHQTLPLIILLCIAFASNLPLGYLRESAIKYSLRWIIYIHASIPLLVVVRQFYGFSWHWIPVTLVCAFIGQLLGGWTYRRAHS</sequence>
<protein>
    <submittedName>
        <fullName evidence="2">Uncharacterized protein</fullName>
    </submittedName>
</protein>